<comment type="caution">
    <text evidence="9">The sequence shown here is derived from an EMBL/GenBank/DDBJ whole genome shotgun (WGS) entry which is preliminary data.</text>
</comment>
<dbReference type="EC" id="2.4.2.22" evidence="9"/>
<evidence type="ECO:0000256" key="6">
    <source>
        <dbReference type="ARBA" id="ARBA00022842"/>
    </source>
</evidence>
<dbReference type="InterPro" id="IPR000836">
    <property type="entry name" value="PRTase_dom"/>
</dbReference>
<evidence type="ECO:0000313" key="9">
    <source>
        <dbReference type="EMBL" id="HJA08822.1"/>
    </source>
</evidence>
<dbReference type="GO" id="GO:0000310">
    <property type="term" value="F:xanthine phosphoribosyltransferase activity"/>
    <property type="evidence" value="ECO:0007669"/>
    <property type="project" value="UniProtKB-EC"/>
</dbReference>
<dbReference type="InterPro" id="IPR023747">
    <property type="entry name" value="Xanthine_Guanine_PRibTrfase"/>
</dbReference>
<evidence type="ECO:0000256" key="5">
    <source>
        <dbReference type="ARBA" id="ARBA00022726"/>
    </source>
</evidence>
<accession>A0A9D2KME8</accession>
<reference evidence="9" key="2">
    <citation type="submission" date="2021-04" db="EMBL/GenBank/DDBJ databases">
        <authorList>
            <person name="Gilroy R."/>
        </authorList>
    </citation>
    <scope>NUCLEOTIDE SEQUENCE</scope>
    <source>
        <strain evidence="9">CHK186-16707</strain>
    </source>
</reference>
<keyword evidence="3 9" id="KW-0808">Transferase</keyword>
<dbReference type="SUPFAM" id="SSF53271">
    <property type="entry name" value="PRTase-like"/>
    <property type="match status" value="1"/>
</dbReference>
<evidence type="ECO:0000256" key="1">
    <source>
        <dbReference type="ARBA" id="ARBA00022475"/>
    </source>
</evidence>
<keyword evidence="2 9" id="KW-0328">Glycosyltransferase</keyword>
<evidence type="ECO:0000256" key="7">
    <source>
        <dbReference type="ARBA" id="ARBA00023136"/>
    </source>
</evidence>
<dbReference type="EMBL" id="DXAN01000022">
    <property type="protein sequence ID" value="HJA08822.1"/>
    <property type="molecule type" value="Genomic_DNA"/>
</dbReference>
<dbReference type="CDD" id="cd06223">
    <property type="entry name" value="PRTases_typeI"/>
    <property type="match status" value="1"/>
</dbReference>
<keyword evidence="7" id="KW-0472">Membrane</keyword>
<name>A0A9D2KME8_9BACT</name>
<dbReference type="Pfam" id="PF00156">
    <property type="entry name" value="Pribosyltran"/>
    <property type="match status" value="1"/>
</dbReference>
<keyword evidence="4" id="KW-0479">Metal-binding</keyword>
<evidence type="ECO:0000259" key="8">
    <source>
        <dbReference type="Pfam" id="PF00156"/>
    </source>
</evidence>
<dbReference type="GO" id="GO:0046872">
    <property type="term" value="F:metal ion binding"/>
    <property type="evidence" value="ECO:0007669"/>
    <property type="project" value="UniProtKB-KW"/>
</dbReference>
<organism evidence="9 10">
    <name type="scientific">Candidatus Mailhella merdigallinarum</name>
    <dbReference type="NCBI Taxonomy" id="2838658"/>
    <lineage>
        <taxon>Bacteria</taxon>
        <taxon>Pseudomonadati</taxon>
        <taxon>Thermodesulfobacteriota</taxon>
        <taxon>Desulfovibrionia</taxon>
        <taxon>Desulfovibrionales</taxon>
        <taxon>Desulfovibrionaceae</taxon>
        <taxon>Mailhella</taxon>
    </lineage>
</organism>
<gene>
    <name evidence="9" type="primary">gpt</name>
    <name evidence="9" type="ORF">H9962_06510</name>
</gene>
<keyword evidence="5" id="KW-0660">Purine salvage</keyword>
<dbReference type="PANTHER" id="PTHR39563:SF1">
    <property type="entry name" value="XANTHINE-GUANINE PHOSPHORIBOSYLTRANSFERASE"/>
    <property type="match status" value="1"/>
</dbReference>
<protein>
    <submittedName>
        <fullName evidence="9">Xanthine phosphoribosyltransferase</fullName>
        <ecNumber evidence="9">2.4.2.22</ecNumber>
    </submittedName>
</protein>
<feature type="domain" description="Phosphoribosyltransferase" evidence="8">
    <location>
        <begin position="15"/>
        <end position="152"/>
    </location>
</feature>
<dbReference type="AlphaFoldDB" id="A0A9D2KME8"/>
<evidence type="ECO:0000256" key="2">
    <source>
        <dbReference type="ARBA" id="ARBA00022676"/>
    </source>
</evidence>
<keyword evidence="1" id="KW-1003">Cell membrane</keyword>
<evidence type="ECO:0000313" key="10">
    <source>
        <dbReference type="Proteomes" id="UP000824225"/>
    </source>
</evidence>
<dbReference type="NCBIfam" id="NF006613">
    <property type="entry name" value="PRK09177.1"/>
    <property type="match status" value="1"/>
</dbReference>
<evidence type="ECO:0000256" key="4">
    <source>
        <dbReference type="ARBA" id="ARBA00022723"/>
    </source>
</evidence>
<reference evidence="9" key="1">
    <citation type="journal article" date="2021" name="PeerJ">
        <title>Extensive microbial diversity within the chicken gut microbiome revealed by metagenomics and culture.</title>
        <authorList>
            <person name="Gilroy R."/>
            <person name="Ravi A."/>
            <person name="Getino M."/>
            <person name="Pursley I."/>
            <person name="Horton D.L."/>
            <person name="Alikhan N.F."/>
            <person name="Baker D."/>
            <person name="Gharbi K."/>
            <person name="Hall N."/>
            <person name="Watson M."/>
            <person name="Adriaenssens E.M."/>
            <person name="Foster-Nyarko E."/>
            <person name="Jarju S."/>
            <person name="Secka A."/>
            <person name="Antonio M."/>
            <person name="Oren A."/>
            <person name="Chaudhuri R.R."/>
            <person name="La Ragione R."/>
            <person name="Hildebrand F."/>
            <person name="Pallen M.J."/>
        </authorList>
    </citation>
    <scope>NUCLEOTIDE SEQUENCE</scope>
    <source>
        <strain evidence="9">CHK186-16707</strain>
    </source>
</reference>
<dbReference type="Gene3D" id="3.40.50.2020">
    <property type="match status" value="1"/>
</dbReference>
<dbReference type="GO" id="GO:0006166">
    <property type="term" value="P:purine ribonucleoside salvage"/>
    <property type="evidence" value="ECO:0007669"/>
    <property type="project" value="UniProtKB-KW"/>
</dbReference>
<sequence length="162" mass="18319">MGNAERYRKTFPVTWDQLHRDAKALAWRLLEYRNFKSIVAITRGGLVPAAIIARELNIRMIDTVCIVTYQWQEQGPGETVLKGVEGDGAEMLVVDDLVDTGRTAKIVRAMLPRAHFATLYAKPAGRPLVDSFVTEVSQDTWILFPWDSEVQYTKPIVDLQAE</sequence>
<dbReference type="InterPro" id="IPR029057">
    <property type="entry name" value="PRTase-like"/>
</dbReference>
<keyword evidence="6" id="KW-0460">Magnesium</keyword>
<dbReference type="PANTHER" id="PTHR39563">
    <property type="entry name" value="XANTHINE PHOSPHORIBOSYLTRANSFERASE"/>
    <property type="match status" value="1"/>
</dbReference>
<dbReference type="HAMAP" id="MF_01903">
    <property type="entry name" value="XGPRT"/>
    <property type="match status" value="1"/>
</dbReference>
<dbReference type="Proteomes" id="UP000824225">
    <property type="component" value="Unassembled WGS sequence"/>
</dbReference>
<proteinExistence type="inferred from homology"/>
<evidence type="ECO:0000256" key="3">
    <source>
        <dbReference type="ARBA" id="ARBA00022679"/>
    </source>
</evidence>